<name>D0LV00_HALO1</name>
<evidence type="ECO:0000313" key="1">
    <source>
        <dbReference type="EMBL" id="ACY15841.1"/>
    </source>
</evidence>
<dbReference type="RefSeq" id="WP_012828441.1">
    <property type="nucleotide sequence ID" value="NC_013440.1"/>
</dbReference>
<dbReference type="HOGENOM" id="CLU_1508592_0_0_7"/>
<reference evidence="1 2" key="1">
    <citation type="journal article" date="2010" name="Stand. Genomic Sci.">
        <title>Complete genome sequence of Haliangium ochraceum type strain (SMP-2).</title>
        <authorList>
            <consortium name="US DOE Joint Genome Institute (JGI-PGF)"/>
            <person name="Ivanova N."/>
            <person name="Daum C."/>
            <person name="Lang E."/>
            <person name="Abt B."/>
            <person name="Kopitz M."/>
            <person name="Saunders E."/>
            <person name="Lapidus A."/>
            <person name="Lucas S."/>
            <person name="Glavina Del Rio T."/>
            <person name="Nolan M."/>
            <person name="Tice H."/>
            <person name="Copeland A."/>
            <person name="Cheng J.F."/>
            <person name="Chen F."/>
            <person name="Bruce D."/>
            <person name="Goodwin L."/>
            <person name="Pitluck S."/>
            <person name="Mavromatis K."/>
            <person name="Pati A."/>
            <person name="Mikhailova N."/>
            <person name="Chen A."/>
            <person name="Palaniappan K."/>
            <person name="Land M."/>
            <person name="Hauser L."/>
            <person name="Chang Y.J."/>
            <person name="Jeffries C.D."/>
            <person name="Detter J.C."/>
            <person name="Brettin T."/>
            <person name="Rohde M."/>
            <person name="Goker M."/>
            <person name="Bristow J."/>
            <person name="Markowitz V."/>
            <person name="Eisen J.A."/>
            <person name="Hugenholtz P."/>
            <person name="Kyrpides N.C."/>
            <person name="Klenk H.P."/>
        </authorList>
    </citation>
    <scope>NUCLEOTIDE SEQUENCE [LARGE SCALE GENOMIC DNA]</scope>
    <source>
        <strain evidence="2">DSM 14365 / CIP 107738 / JCM 11303 / AJ 13395 / SMP-2</strain>
    </source>
</reference>
<proteinExistence type="predicted"/>
<protein>
    <submittedName>
        <fullName evidence="1">Response regulator receiver protein</fullName>
    </submittedName>
</protein>
<dbReference type="STRING" id="502025.Hoch_3339"/>
<dbReference type="Proteomes" id="UP000001880">
    <property type="component" value="Chromosome"/>
</dbReference>
<dbReference type="InterPro" id="IPR011006">
    <property type="entry name" value="CheY-like_superfamily"/>
</dbReference>
<dbReference type="SUPFAM" id="SSF52172">
    <property type="entry name" value="CheY-like"/>
    <property type="match status" value="1"/>
</dbReference>
<organism evidence="1 2">
    <name type="scientific">Haliangium ochraceum (strain DSM 14365 / JCM 11303 / SMP-2)</name>
    <dbReference type="NCBI Taxonomy" id="502025"/>
    <lineage>
        <taxon>Bacteria</taxon>
        <taxon>Pseudomonadati</taxon>
        <taxon>Myxococcota</taxon>
        <taxon>Polyangia</taxon>
        <taxon>Haliangiales</taxon>
        <taxon>Kofleriaceae</taxon>
        <taxon>Haliangium</taxon>
    </lineage>
</organism>
<keyword evidence="2" id="KW-1185">Reference proteome</keyword>
<dbReference type="AlphaFoldDB" id="D0LV00"/>
<accession>D0LV00</accession>
<dbReference type="EMBL" id="CP001804">
    <property type="protein sequence ID" value="ACY15841.1"/>
    <property type="molecule type" value="Genomic_DNA"/>
</dbReference>
<dbReference type="KEGG" id="hoh:Hoch_3339"/>
<sequence>MPPKRRVLWVEDSARFELASVLGPIYASRRYDLTLAENATTAGEYLRRRRFDAVVVDIRLPPGTHPYWRDIYTNAGSDRTNAKLGLAILKWLLSPSEAGRSSGSNGHGLVPPRPSWPVMPQQVGVFSVENHAEIGDDLDALGVGVMHEKRPGLPDTILLQIVGEVLANSAVSHASQAE</sequence>
<dbReference type="Gene3D" id="3.40.50.2300">
    <property type="match status" value="1"/>
</dbReference>
<dbReference type="eggNOG" id="COG0745">
    <property type="taxonomic scope" value="Bacteria"/>
</dbReference>
<gene>
    <name evidence="1" type="ordered locus">Hoch_3339</name>
</gene>
<evidence type="ECO:0000313" key="2">
    <source>
        <dbReference type="Proteomes" id="UP000001880"/>
    </source>
</evidence>